<evidence type="ECO:0000313" key="8">
    <source>
        <dbReference type="Proteomes" id="UP000295814"/>
    </source>
</evidence>
<sequence>MKPKIKRILKIALPLLLGVFLVWYSLSRISIEELVSYFKKADYSWIGLGVFFGLLSHLSRAYRWRFQLEPMGYNIKLGNSIMAVFAAYLINYTIPRAGEVARASIITNYEDVPFEKGLGSIVAERVADMIVMLGIITVTLFLQFDFIYGFLVEKFNPIKIVIVLSGFVILIFFFIRFIKKSTLRFAIRIKTFVNGLIEGALSIFKMKKKWAYIFHTLFIWAMYVLMFYVTSFSLEQTSQIPFAAVLIGFIAASFSIAATNGGVGSYPEAIVLAFLLFNIPEDPSRAFGWIMWASQTLLIIIFGGLSLVYLPIYNRIKRK</sequence>
<name>A0A562YDJ9_9FLAO</name>
<evidence type="ECO:0000256" key="5">
    <source>
        <dbReference type="ARBA" id="ARBA00023136"/>
    </source>
</evidence>
<dbReference type="GO" id="GO:0005886">
    <property type="term" value="C:plasma membrane"/>
    <property type="evidence" value="ECO:0007669"/>
    <property type="project" value="UniProtKB-SubCell"/>
</dbReference>
<evidence type="ECO:0000256" key="2">
    <source>
        <dbReference type="ARBA" id="ARBA00022475"/>
    </source>
</evidence>
<evidence type="ECO:0000256" key="4">
    <source>
        <dbReference type="ARBA" id="ARBA00022989"/>
    </source>
</evidence>
<keyword evidence="8" id="KW-1185">Reference proteome</keyword>
<keyword evidence="4 6" id="KW-1133">Transmembrane helix</keyword>
<keyword evidence="2" id="KW-1003">Cell membrane</keyword>
<feature type="transmembrane region" description="Helical" evidence="6">
    <location>
        <begin position="242"/>
        <end position="266"/>
    </location>
</feature>
<reference evidence="7 8" key="1">
    <citation type="submission" date="2019-03" db="EMBL/GenBank/DDBJ databases">
        <authorList>
            <person name="Zhong Y.L."/>
        </authorList>
    </citation>
    <scope>NUCLEOTIDE SEQUENCE [LARGE SCALE GENOMIC DNA]</scope>
    <source>
        <strain evidence="7 8">W255</strain>
    </source>
</reference>
<reference evidence="7 8" key="2">
    <citation type="submission" date="2019-07" db="EMBL/GenBank/DDBJ databases">
        <title>Seonamhaeicola sp. W255 draft genome.</title>
        <authorList>
            <person name="Zhang X.-Y."/>
            <person name="Zhang R."/>
            <person name="Zhong Y.-L."/>
            <person name="Du Z.-J."/>
        </authorList>
    </citation>
    <scope>NUCLEOTIDE SEQUENCE [LARGE SCALE GENOMIC DNA]</scope>
    <source>
        <strain evidence="7 8">W255</strain>
    </source>
</reference>
<comment type="subcellular location">
    <subcellularLocation>
        <location evidence="1">Cell membrane</location>
        <topology evidence="1">Multi-pass membrane protein</topology>
    </subcellularLocation>
</comment>
<dbReference type="RefSeq" id="WP_133356433.1">
    <property type="nucleotide sequence ID" value="NZ_SMZJ02000005.1"/>
</dbReference>
<accession>A0A562YDJ9</accession>
<dbReference type="PANTHER" id="PTHR39087:SF2">
    <property type="entry name" value="UPF0104 MEMBRANE PROTEIN MJ1595"/>
    <property type="match status" value="1"/>
</dbReference>
<evidence type="ECO:0000256" key="3">
    <source>
        <dbReference type="ARBA" id="ARBA00022692"/>
    </source>
</evidence>
<feature type="transmembrane region" description="Helical" evidence="6">
    <location>
        <begin position="286"/>
        <end position="310"/>
    </location>
</feature>
<organism evidence="7 8">
    <name type="scientific">Seonamhaeicola sediminis</name>
    <dbReference type="NCBI Taxonomy" id="2528206"/>
    <lineage>
        <taxon>Bacteria</taxon>
        <taxon>Pseudomonadati</taxon>
        <taxon>Bacteroidota</taxon>
        <taxon>Flavobacteriia</taxon>
        <taxon>Flavobacteriales</taxon>
        <taxon>Flavobacteriaceae</taxon>
    </lineage>
</organism>
<comment type="caution">
    <text evidence="7">The sequence shown here is derived from an EMBL/GenBank/DDBJ whole genome shotgun (WGS) entry which is preliminary data.</text>
</comment>
<feature type="transmembrane region" description="Helical" evidence="6">
    <location>
        <begin position="130"/>
        <end position="151"/>
    </location>
</feature>
<dbReference type="Proteomes" id="UP000295814">
    <property type="component" value="Unassembled WGS sequence"/>
</dbReference>
<dbReference type="PANTHER" id="PTHR39087">
    <property type="entry name" value="UPF0104 MEMBRANE PROTEIN MJ1595"/>
    <property type="match status" value="1"/>
</dbReference>
<feature type="transmembrane region" description="Helical" evidence="6">
    <location>
        <begin position="43"/>
        <end position="62"/>
    </location>
</feature>
<dbReference type="OrthoDB" id="9812094at2"/>
<evidence type="ECO:0000256" key="6">
    <source>
        <dbReference type="SAM" id="Phobius"/>
    </source>
</evidence>
<dbReference type="EMBL" id="SMZJ02000005">
    <property type="protein sequence ID" value="TWO32173.1"/>
    <property type="molecule type" value="Genomic_DNA"/>
</dbReference>
<evidence type="ECO:0000256" key="1">
    <source>
        <dbReference type="ARBA" id="ARBA00004651"/>
    </source>
</evidence>
<keyword evidence="5 6" id="KW-0472">Membrane</keyword>
<keyword evidence="3 6" id="KW-0812">Transmembrane</keyword>
<feature type="transmembrane region" description="Helical" evidence="6">
    <location>
        <begin position="210"/>
        <end position="230"/>
    </location>
</feature>
<evidence type="ECO:0000313" key="7">
    <source>
        <dbReference type="EMBL" id="TWO32173.1"/>
    </source>
</evidence>
<dbReference type="Pfam" id="PF03706">
    <property type="entry name" value="LPG_synthase_TM"/>
    <property type="match status" value="1"/>
</dbReference>
<feature type="transmembrane region" description="Helical" evidence="6">
    <location>
        <begin position="157"/>
        <end position="178"/>
    </location>
</feature>
<gene>
    <name evidence="7" type="ORF">E1J38_010120</name>
</gene>
<proteinExistence type="predicted"/>
<dbReference type="InterPro" id="IPR022791">
    <property type="entry name" value="L-PG_synthase/AglD"/>
</dbReference>
<dbReference type="AlphaFoldDB" id="A0A562YDJ9"/>
<dbReference type="NCBIfam" id="TIGR00374">
    <property type="entry name" value="flippase-like domain"/>
    <property type="match status" value="1"/>
</dbReference>
<protein>
    <submittedName>
        <fullName evidence="7">Flippase-like domain-containing protein</fullName>
    </submittedName>
</protein>